<gene>
    <name evidence="1" type="ORF">SAMN05216576_10764</name>
</gene>
<name>A0A1G6PTN1_9GAMM</name>
<sequence length="85" mass="8984">MQHNAQPAPELITNLKAVKITNWKELVPGGHVLHSGWAVLDVESNRLFAGHTGRYPYLNQKAVAQQVAQGGLIAGFATVALAGAA</sequence>
<evidence type="ECO:0000313" key="2">
    <source>
        <dbReference type="Proteomes" id="UP000199467"/>
    </source>
</evidence>
<dbReference type="Proteomes" id="UP000199467">
    <property type="component" value="Unassembled WGS sequence"/>
</dbReference>
<dbReference type="RefSeq" id="WP_017362222.1">
    <property type="nucleotide sequence ID" value="NZ_FMZQ01000007.1"/>
</dbReference>
<protein>
    <submittedName>
        <fullName evidence="1">Uncharacterized protein</fullName>
    </submittedName>
</protein>
<dbReference type="AlphaFoldDB" id="A0A1G6PTN1"/>
<keyword evidence="2" id="KW-1185">Reference proteome</keyword>
<evidence type="ECO:0000313" key="1">
    <source>
        <dbReference type="EMBL" id="SDC82866.1"/>
    </source>
</evidence>
<reference evidence="2" key="1">
    <citation type="submission" date="2016-10" db="EMBL/GenBank/DDBJ databases">
        <authorList>
            <person name="Varghese N."/>
            <person name="Submissions S."/>
        </authorList>
    </citation>
    <scope>NUCLEOTIDE SEQUENCE [LARGE SCALE GENOMIC DNA]</scope>
    <source>
        <strain evidence="2">DSM 26382</strain>
    </source>
</reference>
<organism evidence="1 2">
    <name type="scientific">Ectopseudomonas chengduensis</name>
    <dbReference type="NCBI Taxonomy" id="489632"/>
    <lineage>
        <taxon>Bacteria</taxon>
        <taxon>Pseudomonadati</taxon>
        <taxon>Pseudomonadota</taxon>
        <taxon>Gammaproteobacteria</taxon>
        <taxon>Pseudomonadales</taxon>
        <taxon>Pseudomonadaceae</taxon>
        <taxon>Ectopseudomonas</taxon>
    </lineage>
</organism>
<proteinExistence type="predicted"/>
<accession>A0A1G6PTN1</accession>
<dbReference type="EMBL" id="FMZQ01000007">
    <property type="protein sequence ID" value="SDC82866.1"/>
    <property type="molecule type" value="Genomic_DNA"/>
</dbReference>
<dbReference type="GeneID" id="57609145"/>